<feature type="compositionally biased region" description="Basic and acidic residues" evidence="7">
    <location>
        <begin position="570"/>
        <end position="583"/>
    </location>
</feature>
<dbReference type="PANTHER" id="PTHR13367">
    <property type="entry name" value="UBIQUITIN THIOESTERASE"/>
    <property type="match status" value="1"/>
</dbReference>
<evidence type="ECO:0000256" key="6">
    <source>
        <dbReference type="ARBA" id="ARBA00022807"/>
    </source>
</evidence>
<gene>
    <name evidence="9" type="ORF">GFSPODELE1_LOCUS5603</name>
</gene>
<keyword evidence="10" id="KW-1185">Reference proteome</keyword>
<dbReference type="EMBL" id="OZ037946">
    <property type="protein sequence ID" value="CAL1705830.1"/>
    <property type="molecule type" value="Genomic_DNA"/>
</dbReference>
<evidence type="ECO:0000256" key="1">
    <source>
        <dbReference type="ARBA" id="ARBA00000707"/>
    </source>
</evidence>
<dbReference type="PANTHER" id="PTHR13367:SF34">
    <property type="match status" value="1"/>
</dbReference>
<dbReference type="EC" id="3.4.19.12" evidence="2"/>
<keyword evidence="5" id="KW-0378">Hydrolase</keyword>
<evidence type="ECO:0000256" key="4">
    <source>
        <dbReference type="ARBA" id="ARBA00022786"/>
    </source>
</evidence>
<accession>A0ABP1DD80</accession>
<dbReference type="Proteomes" id="UP001497453">
    <property type="component" value="Chromosome 3"/>
</dbReference>
<evidence type="ECO:0000256" key="3">
    <source>
        <dbReference type="ARBA" id="ARBA00022670"/>
    </source>
</evidence>
<keyword evidence="3" id="KW-0645">Protease</keyword>
<evidence type="ECO:0000313" key="10">
    <source>
        <dbReference type="Proteomes" id="UP001497453"/>
    </source>
</evidence>
<keyword evidence="6" id="KW-0788">Thiol protease</keyword>
<feature type="domain" description="DUF3645" evidence="8">
    <location>
        <begin position="110"/>
        <end position="140"/>
    </location>
</feature>
<sequence>MDGRGTFPTIRIFGISAGVELTRMITEDVMKNTIPGLVFAVAPAGLRLLARSFIIDKDIRISDYALLKGFFSRIGSWTTLLLLRGLLAGGILQYALAERRWRVDYGHDFQRSLLAVPYRAKDVPSLRAEFGHPDVALVLTCLSYYYAGLTSTQLRQCFELLYKLDNPPLEYASWARQGHQIPDSLQRLSGVNPDDAQQFTRMIAPLFANNAAVADFFLSQVVFPKEAKEFPYKLATSSWDLCERSTHVTTGFSGTNDNRFLLPTSIAQNDPANQLSTNAQVLAYLLRPENSTYVCLKGRNGEPYSAREFLQVLNTEYSAVRILLDVGAQMLEFDNRSLVQNWLVLRSDVSAAVFFSESDALTVLTRDGREEPFQSSAFKDQLDDCIVYLDDAHTRGTDLKLPRDARAAVTLGPKMTKDRLLQGCMRMRKLGHGQSLMFCAPPEVDRRIRKASKQPDNHPGVANVLQWTMMETLNDIEHHIPQWAQQGVDHDRRQRAYEEYSVSRDVGSLRNAWRRPEAKTLEELYGIKGNSASTLDSDHPTFQIPAIRERLESLGFTTLSDTSMNEEQEREVNHELELEREVERPPRVEPALHRLHADVVQFVESGSIPHQSPQFVLVSRLFPFTLPAWSDKLYVTRDFVRTVDGFSSELHDYMRPVNWVVSASANGNQVFVLMSPYEINKLLPSIRVSNAVHLHIYTSRVTEWMKPRSDLSLYTVPRIQARTVNIPLQIQVQLNLFAGQLYVDDDGMYKEVERLLNIRRMEIDGQAEIKCEQQILDAFKKLVSLRRKGMGYMATHMGKILHFQPLTDEDFS</sequence>
<evidence type="ECO:0000259" key="8">
    <source>
        <dbReference type="Pfam" id="PF12359"/>
    </source>
</evidence>
<evidence type="ECO:0000313" key="9">
    <source>
        <dbReference type="EMBL" id="CAL1705830.1"/>
    </source>
</evidence>
<name>A0ABP1DD80_9APHY</name>
<comment type="catalytic activity">
    <reaction evidence="1">
        <text>Thiol-dependent hydrolysis of ester, thioester, amide, peptide and isopeptide bonds formed by the C-terminal Gly of ubiquitin (a 76-residue protein attached to proteins as an intracellular targeting signal).</text>
        <dbReference type="EC" id="3.4.19.12"/>
    </reaction>
</comment>
<dbReference type="Pfam" id="PF12359">
    <property type="entry name" value="DUF3645"/>
    <property type="match status" value="1"/>
</dbReference>
<evidence type="ECO:0000256" key="2">
    <source>
        <dbReference type="ARBA" id="ARBA00012759"/>
    </source>
</evidence>
<reference evidence="10" key="1">
    <citation type="submission" date="2024-04" db="EMBL/GenBank/DDBJ databases">
        <authorList>
            <person name="Shaw F."/>
            <person name="Minotto A."/>
        </authorList>
    </citation>
    <scope>NUCLEOTIDE SEQUENCE [LARGE SCALE GENOMIC DNA]</scope>
</reference>
<feature type="region of interest" description="Disordered" evidence="7">
    <location>
        <begin position="563"/>
        <end position="583"/>
    </location>
</feature>
<evidence type="ECO:0000256" key="5">
    <source>
        <dbReference type="ARBA" id="ARBA00022801"/>
    </source>
</evidence>
<protein>
    <recommendedName>
        <fullName evidence="2">ubiquitinyl hydrolase 1</fullName>
        <ecNumber evidence="2">3.4.19.12</ecNumber>
    </recommendedName>
</protein>
<organism evidence="9 10">
    <name type="scientific">Somion occarium</name>
    <dbReference type="NCBI Taxonomy" id="3059160"/>
    <lineage>
        <taxon>Eukaryota</taxon>
        <taxon>Fungi</taxon>
        <taxon>Dikarya</taxon>
        <taxon>Basidiomycota</taxon>
        <taxon>Agaricomycotina</taxon>
        <taxon>Agaricomycetes</taxon>
        <taxon>Polyporales</taxon>
        <taxon>Cerrenaceae</taxon>
        <taxon>Somion</taxon>
    </lineage>
</organism>
<keyword evidence="4" id="KW-0833">Ubl conjugation pathway</keyword>
<evidence type="ECO:0000256" key="7">
    <source>
        <dbReference type="SAM" id="MobiDB-lite"/>
    </source>
</evidence>
<dbReference type="InterPro" id="IPR022105">
    <property type="entry name" value="DUF3645"/>
</dbReference>
<dbReference type="InterPro" id="IPR051346">
    <property type="entry name" value="OTU_Deubiquitinase"/>
</dbReference>
<proteinExistence type="predicted"/>